<dbReference type="Proteomes" id="UP000029067">
    <property type="component" value="Unassembled WGS sequence"/>
</dbReference>
<proteinExistence type="inferred from homology"/>
<dbReference type="Gene3D" id="3.40.50.150">
    <property type="entry name" value="Vaccinia Virus protein VP39"/>
    <property type="match status" value="1"/>
</dbReference>
<dbReference type="InterPro" id="IPR002052">
    <property type="entry name" value="DNA_methylase_N6_adenine_CS"/>
</dbReference>
<feature type="domain" description="Type II methyltransferase M.TaqI-like" evidence="7">
    <location>
        <begin position="103"/>
        <end position="195"/>
    </location>
</feature>
<keyword evidence="3 8" id="KW-0489">Methyltransferase</keyword>
<dbReference type="EC" id="2.1.1.72" evidence="2"/>
<dbReference type="GO" id="GO:0032259">
    <property type="term" value="P:methylation"/>
    <property type="evidence" value="ECO:0007669"/>
    <property type="project" value="UniProtKB-KW"/>
</dbReference>
<dbReference type="GO" id="GO:0009007">
    <property type="term" value="F:site-specific DNA-methyltransferase (adenine-specific) activity"/>
    <property type="evidence" value="ECO:0007669"/>
    <property type="project" value="UniProtKB-EC"/>
</dbReference>
<sequence>MLSTIAQIRNNAAKMLSSTRQQELEQFLTPENVARQAVSLFTSSSQPIRALDLGSGSGILGAFLMQSAALGSSVTAVEQDSDLATLSEESLDEVCSNVTVINASIFDIFLDAEYDRVILNPPYRKISPMTISTSGGGVKVTNLYTAFLVTAVQSMREGGECVAIIPRSWMNGEYFKDFRQWLFGECSIDVLAVYDSRQDHFRDMNILQEIMLLKISKGPQHGKVTVYSEASPNAPLIEQPHDSADLSSLLVGRNRILRIHQEDHRLARFSTLDEVGLWVSTGKLVWFRNRDILHEDRAEHDFPLYWSDNQHGLSVDHPVVSDREQWVAPEAERRKVVLPPGSYVLVNRFSAKEQSRRIQASYLCSDVAFVADNKLNYIHAGTSRKTVPLDTKVAQGLTLWLSSTIIDQWYREISGSTQVNATDLRHLPSPPQSRLIQLSNRFSQLCNADQANIDTAIEEVLSWSRAS</sequence>
<dbReference type="InterPro" id="IPR050953">
    <property type="entry name" value="N4_N6_ade-DNA_methylase"/>
</dbReference>
<evidence type="ECO:0000259" key="7">
    <source>
        <dbReference type="Pfam" id="PF07669"/>
    </source>
</evidence>
<dbReference type="EMBL" id="JGYV01000006">
    <property type="protein sequence ID" value="KFI63892.1"/>
    <property type="molecule type" value="Genomic_DNA"/>
</dbReference>
<evidence type="ECO:0000256" key="1">
    <source>
        <dbReference type="ARBA" id="ARBA00006594"/>
    </source>
</evidence>
<dbReference type="CDD" id="cd02440">
    <property type="entry name" value="AdoMet_MTases"/>
    <property type="match status" value="1"/>
</dbReference>
<keyword evidence="9" id="KW-1185">Reference proteome</keyword>
<dbReference type="PANTHER" id="PTHR33841:SF5">
    <property type="entry name" value="DNA METHYLASE (MODIFICATION METHYLASE) (METHYLTRANSFERASE)-RELATED"/>
    <property type="match status" value="1"/>
</dbReference>
<dbReference type="InterPro" id="IPR029063">
    <property type="entry name" value="SAM-dependent_MTases_sf"/>
</dbReference>
<name>A0A087AYP2_9BIFI</name>
<dbReference type="GO" id="GO:0003676">
    <property type="term" value="F:nucleic acid binding"/>
    <property type="evidence" value="ECO:0007669"/>
    <property type="project" value="InterPro"/>
</dbReference>
<gene>
    <name evidence="8" type="ORF">BCUN_1504</name>
</gene>
<dbReference type="PRINTS" id="PR00507">
    <property type="entry name" value="N12N6MTFRASE"/>
</dbReference>
<accession>A0A087AYP2</accession>
<comment type="similarity">
    <text evidence="1">Belongs to the N(4)/N(6)-methyltransferase family.</text>
</comment>
<dbReference type="REBASE" id="384681">
    <property type="entry name" value="M.Bcu10738ORF1504P"/>
</dbReference>
<dbReference type="SUPFAM" id="SSF53335">
    <property type="entry name" value="S-adenosyl-L-methionine-dependent methyltransferases"/>
    <property type="match status" value="1"/>
</dbReference>
<keyword evidence="5" id="KW-0949">S-adenosyl-L-methionine</keyword>
<evidence type="ECO:0000313" key="9">
    <source>
        <dbReference type="Proteomes" id="UP000029067"/>
    </source>
</evidence>
<keyword evidence="4 8" id="KW-0808">Transferase</keyword>
<dbReference type="STRING" id="1688.BCUN_1504"/>
<dbReference type="GO" id="GO:0006304">
    <property type="term" value="P:DNA modification"/>
    <property type="evidence" value="ECO:0007669"/>
    <property type="project" value="InterPro"/>
</dbReference>
<evidence type="ECO:0000256" key="4">
    <source>
        <dbReference type="ARBA" id="ARBA00022679"/>
    </source>
</evidence>
<evidence type="ECO:0000313" key="8">
    <source>
        <dbReference type="EMBL" id="KFI63892.1"/>
    </source>
</evidence>
<dbReference type="Pfam" id="PF07669">
    <property type="entry name" value="Eco57I"/>
    <property type="match status" value="1"/>
</dbReference>
<evidence type="ECO:0000256" key="5">
    <source>
        <dbReference type="ARBA" id="ARBA00022691"/>
    </source>
</evidence>
<evidence type="ECO:0000256" key="3">
    <source>
        <dbReference type="ARBA" id="ARBA00022603"/>
    </source>
</evidence>
<organism evidence="8 9">
    <name type="scientific">Bifidobacterium cuniculi</name>
    <dbReference type="NCBI Taxonomy" id="1688"/>
    <lineage>
        <taxon>Bacteria</taxon>
        <taxon>Bacillati</taxon>
        <taxon>Actinomycetota</taxon>
        <taxon>Actinomycetes</taxon>
        <taxon>Bifidobacteriales</taxon>
        <taxon>Bifidobacteriaceae</taxon>
        <taxon>Bifidobacterium</taxon>
    </lineage>
</organism>
<dbReference type="InterPro" id="IPR011639">
    <property type="entry name" value="MethylTrfase_TaqI-like_dom"/>
</dbReference>
<dbReference type="PANTHER" id="PTHR33841">
    <property type="entry name" value="DNA METHYLTRANSFERASE YEEA-RELATED"/>
    <property type="match status" value="1"/>
</dbReference>
<dbReference type="PROSITE" id="PS00092">
    <property type="entry name" value="N6_MTASE"/>
    <property type="match status" value="1"/>
</dbReference>
<evidence type="ECO:0000256" key="6">
    <source>
        <dbReference type="ARBA" id="ARBA00047942"/>
    </source>
</evidence>
<dbReference type="OrthoDB" id="32195at2"/>
<comment type="catalytic activity">
    <reaction evidence="6">
        <text>a 2'-deoxyadenosine in DNA + S-adenosyl-L-methionine = an N(6)-methyl-2'-deoxyadenosine in DNA + S-adenosyl-L-homocysteine + H(+)</text>
        <dbReference type="Rhea" id="RHEA:15197"/>
        <dbReference type="Rhea" id="RHEA-COMP:12418"/>
        <dbReference type="Rhea" id="RHEA-COMP:12419"/>
        <dbReference type="ChEBI" id="CHEBI:15378"/>
        <dbReference type="ChEBI" id="CHEBI:57856"/>
        <dbReference type="ChEBI" id="CHEBI:59789"/>
        <dbReference type="ChEBI" id="CHEBI:90615"/>
        <dbReference type="ChEBI" id="CHEBI:90616"/>
        <dbReference type="EC" id="2.1.1.72"/>
    </reaction>
</comment>
<protein>
    <recommendedName>
        <fullName evidence="2">site-specific DNA-methyltransferase (adenine-specific)</fullName>
        <ecNumber evidence="2">2.1.1.72</ecNumber>
    </recommendedName>
</protein>
<dbReference type="RefSeq" id="WP_033517756.1">
    <property type="nucleotide sequence ID" value="NZ_JGYV01000006.1"/>
</dbReference>
<dbReference type="AlphaFoldDB" id="A0A087AYP2"/>
<evidence type="ECO:0000256" key="2">
    <source>
        <dbReference type="ARBA" id="ARBA00011900"/>
    </source>
</evidence>
<reference evidence="8 9" key="1">
    <citation type="submission" date="2014-03" db="EMBL/GenBank/DDBJ databases">
        <title>Genomics of Bifidobacteria.</title>
        <authorList>
            <person name="Ventura M."/>
            <person name="Milani C."/>
            <person name="Lugli G.A."/>
        </authorList>
    </citation>
    <scope>NUCLEOTIDE SEQUENCE [LARGE SCALE GENOMIC DNA]</scope>
    <source>
        <strain evidence="8 9">LMG 10738</strain>
    </source>
</reference>
<dbReference type="eggNOG" id="COG0827">
    <property type="taxonomic scope" value="Bacteria"/>
</dbReference>
<comment type="caution">
    <text evidence="8">The sequence shown here is derived from an EMBL/GenBank/DDBJ whole genome shotgun (WGS) entry which is preliminary data.</text>
</comment>